<dbReference type="GO" id="GO:0070042">
    <property type="term" value="F:rRNA (uridine-N3-)-methyltransferase activity"/>
    <property type="evidence" value="ECO:0007669"/>
    <property type="project" value="TreeGrafter"/>
</dbReference>
<dbReference type="RefSeq" id="WP_166518589.1">
    <property type="nucleotide sequence ID" value="NZ_JAAABJ010000229.1"/>
</dbReference>
<evidence type="ECO:0000256" key="5">
    <source>
        <dbReference type="ARBA" id="ARBA00022603"/>
    </source>
</evidence>
<evidence type="ECO:0000313" key="14">
    <source>
        <dbReference type="Proteomes" id="UP000553459"/>
    </source>
</evidence>
<dbReference type="InterPro" id="IPR006700">
    <property type="entry name" value="RsmE"/>
</dbReference>
<evidence type="ECO:0000256" key="7">
    <source>
        <dbReference type="ARBA" id="ARBA00022691"/>
    </source>
</evidence>
<dbReference type="NCBIfam" id="TIGR00046">
    <property type="entry name" value="RsmE family RNA methyltransferase"/>
    <property type="match status" value="1"/>
</dbReference>
<dbReference type="CDD" id="cd18084">
    <property type="entry name" value="RsmE-like"/>
    <property type="match status" value="1"/>
</dbReference>
<evidence type="ECO:0000259" key="12">
    <source>
        <dbReference type="Pfam" id="PF20260"/>
    </source>
</evidence>
<dbReference type="Pfam" id="PF20260">
    <property type="entry name" value="PUA_4"/>
    <property type="match status" value="1"/>
</dbReference>
<reference evidence="13 14" key="1">
    <citation type="submission" date="2019-11" db="EMBL/GenBank/DDBJ databases">
        <title>Characterization of Elizabethkingia argenteiflava sp. nov., isolated from inner surface of Soybean Pods.</title>
        <authorList>
            <person name="Mo S."/>
        </authorList>
    </citation>
    <scope>NUCLEOTIDE SEQUENCE [LARGE SCALE GENOMIC DNA]</scope>
    <source>
        <strain evidence="13 14">YB22</strain>
    </source>
</reference>
<dbReference type="EMBL" id="JAAABJ010000229">
    <property type="protein sequence ID" value="NAW50229.1"/>
    <property type="molecule type" value="Genomic_DNA"/>
</dbReference>
<protein>
    <recommendedName>
        <fullName evidence="10">Ribosomal RNA small subunit methyltransferase E</fullName>
        <ecNumber evidence="10">2.1.1.193</ecNumber>
    </recommendedName>
</protein>
<dbReference type="Pfam" id="PF04452">
    <property type="entry name" value="Methyltrans_RNA"/>
    <property type="match status" value="1"/>
</dbReference>
<dbReference type="InterPro" id="IPR015947">
    <property type="entry name" value="PUA-like_sf"/>
</dbReference>
<sequence length="231" mass="26548">MKLFYGNITENNIQIHPDDQLHITKVLRMREGEKISVTNGTGDVAHGFLHLEGKKALFHTENVHWNTPDFGRRLHLAIAPTKNMDRTEFFIEKATEMGVSELSFLNTEKTERKNLNIEKVQKQVIAASKQSLRFHFPKVNGFLKLSDFLGKIIPEKTYVAHCHAELEREYIHTLEQEQNLCFLIGPEGDFSLKEIDMLKEKQIKAVSLGPQRLRTETAGVFVAAWNYANLF</sequence>
<comment type="catalytic activity">
    <reaction evidence="9 10">
        <text>uridine(1498) in 16S rRNA + S-adenosyl-L-methionine = N(3)-methyluridine(1498) in 16S rRNA + S-adenosyl-L-homocysteine + H(+)</text>
        <dbReference type="Rhea" id="RHEA:42920"/>
        <dbReference type="Rhea" id="RHEA-COMP:10283"/>
        <dbReference type="Rhea" id="RHEA-COMP:10284"/>
        <dbReference type="ChEBI" id="CHEBI:15378"/>
        <dbReference type="ChEBI" id="CHEBI:57856"/>
        <dbReference type="ChEBI" id="CHEBI:59789"/>
        <dbReference type="ChEBI" id="CHEBI:65315"/>
        <dbReference type="ChEBI" id="CHEBI:74502"/>
        <dbReference type="EC" id="2.1.1.193"/>
    </reaction>
</comment>
<dbReference type="InterPro" id="IPR029026">
    <property type="entry name" value="tRNA_m1G_MTases_N"/>
</dbReference>
<dbReference type="PANTHER" id="PTHR30027">
    <property type="entry name" value="RIBOSOMAL RNA SMALL SUBUNIT METHYLTRANSFERASE E"/>
    <property type="match status" value="1"/>
</dbReference>
<evidence type="ECO:0000313" key="13">
    <source>
        <dbReference type="EMBL" id="NAW50229.1"/>
    </source>
</evidence>
<feature type="domain" description="Ribosomal RNA small subunit methyltransferase E methyltransferase" evidence="11">
    <location>
        <begin position="73"/>
        <end position="224"/>
    </location>
</feature>
<dbReference type="GO" id="GO:0005737">
    <property type="term" value="C:cytoplasm"/>
    <property type="evidence" value="ECO:0007669"/>
    <property type="project" value="UniProtKB-SubCell"/>
</dbReference>
<evidence type="ECO:0000256" key="10">
    <source>
        <dbReference type="PIRNR" id="PIRNR015601"/>
    </source>
</evidence>
<keyword evidence="4 10" id="KW-0698">rRNA processing</keyword>
<dbReference type="PANTHER" id="PTHR30027:SF3">
    <property type="entry name" value="16S RRNA (URACIL(1498)-N(3))-METHYLTRANSFERASE"/>
    <property type="match status" value="1"/>
</dbReference>
<evidence type="ECO:0000256" key="1">
    <source>
        <dbReference type="ARBA" id="ARBA00004496"/>
    </source>
</evidence>
<evidence type="ECO:0000256" key="9">
    <source>
        <dbReference type="ARBA" id="ARBA00047944"/>
    </source>
</evidence>
<evidence type="ECO:0000256" key="6">
    <source>
        <dbReference type="ARBA" id="ARBA00022679"/>
    </source>
</evidence>
<evidence type="ECO:0000256" key="2">
    <source>
        <dbReference type="ARBA" id="ARBA00005528"/>
    </source>
</evidence>
<dbReference type="EC" id="2.1.1.193" evidence="10"/>
<dbReference type="Gene3D" id="2.40.240.20">
    <property type="entry name" value="Hypothetical PUA domain-like, domain 1"/>
    <property type="match status" value="1"/>
</dbReference>
<comment type="similarity">
    <text evidence="2 10">Belongs to the RNA methyltransferase RsmE family.</text>
</comment>
<feature type="domain" description="Ribosomal RNA small subunit methyltransferase E PUA-like" evidence="12">
    <location>
        <begin position="18"/>
        <end position="57"/>
    </location>
</feature>
<dbReference type="PIRSF" id="PIRSF015601">
    <property type="entry name" value="MTase_slr0722"/>
    <property type="match status" value="1"/>
</dbReference>
<dbReference type="InterPro" id="IPR029028">
    <property type="entry name" value="Alpha/beta_knot_MTases"/>
</dbReference>
<accession>A0A845PPH1</accession>
<organism evidence="13 14">
    <name type="scientific">Elizabethkingia argenteiflava</name>
    <dbReference type="NCBI Taxonomy" id="2681556"/>
    <lineage>
        <taxon>Bacteria</taxon>
        <taxon>Pseudomonadati</taxon>
        <taxon>Bacteroidota</taxon>
        <taxon>Flavobacteriia</taxon>
        <taxon>Flavobacteriales</taxon>
        <taxon>Weeksellaceae</taxon>
        <taxon>Elizabethkingia</taxon>
    </lineage>
</organism>
<dbReference type="InterPro" id="IPR046887">
    <property type="entry name" value="RsmE_PUA-like"/>
</dbReference>
<evidence type="ECO:0000259" key="11">
    <source>
        <dbReference type="Pfam" id="PF04452"/>
    </source>
</evidence>
<dbReference type="GO" id="GO:0070475">
    <property type="term" value="P:rRNA base methylation"/>
    <property type="evidence" value="ECO:0007669"/>
    <property type="project" value="TreeGrafter"/>
</dbReference>
<name>A0A845PPH1_9FLAO</name>
<dbReference type="SUPFAM" id="SSF88697">
    <property type="entry name" value="PUA domain-like"/>
    <property type="match status" value="1"/>
</dbReference>
<proteinExistence type="inferred from homology"/>
<keyword evidence="14" id="KW-1185">Reference proteome</keyword>
<evidence type="ECO:0000256" key="8">
    <source>
        <dbReference type="ARBA" id="ARBA00025699"/>
    </source>
</evidence>
<keyword evidence="3 10" id="KW-0963">Cytoplasm</keyword>
<gene>
    <name evidence="13" type="ORF">GNY06_02100</name>
</gene>
<comment type="caution">
    <text evidence="13">The sequence shown here is derived from an EMBL/GenBank/DDBJ whole genome shotgun (WGS) entry which is preliminary data.</text>
</comment>
<dbReference type="AlphaFoldDB" id="A0A845PPH1"/>
<dbReference type="Proteomes" id="UP000553459">
    <property type="component" value="Unassembled WGS sequence"/>
</dbReference>
<keyword evidence="6 10" id="KW-0808">Transferase</keyword>
<evidence type="ECO:0000256" key="4">
    <source>
        <dbReference type="ARBA" id="ARBA00022552"/>
    </source>
</evidence>
<keyword evidence="7 10" id="KW-0949">S-adenosyl-L-methionine</keyword>
<comment type="subcellular location">
    <subcellularLocation>
        <location evidence="1 10">Cytoplasm</location>
    </subcellularLocation>
</comment>
<dbReference type="InterPro" id="IPR046886">
    <property type="entry name" value="RsmE_MTase_dom"/>
</dbReference>
<comment type="function">
    <text evidence="8 10">Specifically methylates the N3 position of the uracil ring of uridine 1498 (m3U1498) in 16S rRNA. Acts on the fully assembled 30S ribosomal subunit.</text>
</comment>
<dbReference type="SUPFAM" id="SSF75217">
    <property type="entry name" value="alpha/beta knot"/>
    <property type="match status" value="1"/>
</dbReference>
<dbReference type="Gene3D" id="3.40.1280.10">
    <property type="match status" value="1"/>
</dbReference>
<evidence type="ECO:0000256" key="3">
    <source>
        <dbReference type="ARBA" id="ARBA00022490"/>
    </source>
</evidence>
<keyword evidence="5 10" id="KW-0489">Methyltransferase</keyword>